<dbReference type="EMBL" id="GBXM01036660">
    <property type="protein sequence ID" value="JAH71917.1"/>
    <property type="molecule type" value="Transcribed_RNA"/>
</dbReference>
<accession>A0A0E9V1J5</accession>
<sequence>MPQPKHTNKSSSLLITAFVLTPMLNTSAVFTDKELNTNLIQ</sequence>
<protein>
    <submittedName>
        <fullName evidence="1">Uncharacterized protein</fullName>
    </submittedName>
</protein>
<reference evidence="1" key="2">
    <citation type="journal article" date="2015" name="Fish Shellfish Immunol.">
        <title>Early steps in the European eel (Anguilla anguilla)-Vibrio vulnificus interaction in the gills: Role of the RtxA13 toxin.</title>
        <authorList>
            <person name="Callol A."/>
            <person name="Pajuelo D."/>
            <person name="Ebbesson L."/>
            <person name="Teles M."/>
            <person name="MacKenzie S."/>
            <person name="Amaro C."/>
        </authorList>
    </citation>
    <scope>NUCLEOTIDE SEQUENCE</scope>
</reference>
<proteinExistence type="predicted"/>
<dbReference type="AlphaFoldDB" id="A0A0E9V1J5"/>
<evidence type="ECO:0000313" key="1">
    <source>
        <dbReference type="EMBL" id="JAH71917.1"/>
    </source>
</evidence>
<name>A0A0E9V1J5_ANGAN</name>
<reference evidence="1" key="1">
    <citation type="submission" date="2014-11" db="EMBL/GenBank/DDBJ databases">
        <authorList>
            <person name="Amaro Gonzalez C."/>
        </authorList>
    </citation>
    <scope>NUCLEOTIDE SEQUENCE</scope>
</reference>
<organism evidence="1">
    <name type="scientific">Anguilla anguilla</name>
    <name type="common">European freshwater eel</name>
    <name type="synonym">Muraena anguilla</name>
    <dbReference type="NCBI Taxonomy" id="7936"/>
    <lineage>
        <taxon>Eukaryota</taxon>
        <taxon>Metazoa</taxon>
        <taxon>Chordata</taxon>
        <taxon>Craniata</taxon>
        <taxon>Vertebrata</taxon>
        <taxon>Euteleostomi</taxon>
        <taxon>Actinopterygii</taxon>
        <taxon>Neopterygii</taxon>
        <taxon>Teleostei</taxon>
        <taxon>Anguilliformes</taxon>
        <taxon>Anguillidae</taxon>
        <taxon>Anguilla</taxon>
    </lineage>
</organism>